<protein>
    <submittedName>
        <fullName evidence="1">Uncharacterized protein</fullName>
    </submittedName>
</protein>
<reference evidence="1" key="1">
    <citation type="journal article" date="2020" name="Stud. Mycol.">
        <title>101 Dothideomycetes genomes: a test case for predicting lifestyles and emergence of pathogens.</title>
        <authorList>
            <person name="Haridas S."/>
            <person name="Albert R."/>
            <person name="Binder M."/>
            <person name="Bloem J."/>
            <person name="Labutti K."/>
            <person name="Salamov A."/>
            <person name="Andreopoulos B."/>
            <person name="Baker S."/>
            <person name="Barry K."/>
            <person name="Bills G."/>
            <person name="Bluhm B."/>
            <person name="Cannon C."/>
            <person name="Castanera R."/>
            <person name="Culley D."/>
            <person name="Daum C."/>
            <person name="Ezra D."/>
            <person name="Gonzalez J."/>
            <person name="Henrissat B."/>
            <person name="Kuo A."/>
            <person name="Liang C."/>
            <person name="Lipzen A."/>
            <person name="Lutzoni F."/>
            <person name="Magnuson J."/>
            <person name="Mondo S."/>
            <person name="Nolan M."/>
            <person name="Ohm R."/>
            <person name="Pangilinan J."/>
            <person name="Park H.-J."/>
            <person name="Ramirez L."/>
            <person name="Alfaro M."/>
            <person name="Sun H."/>
            <person name="Tritt A."/>
            <person name="Yoshinaga Y."/>
            <person name="Zwiers L.-H."/>
            <person name="Turgeon B."/>
            <person name="Goodwin S."/>
            <person name="Spatafora J."/>
            <person name="Crous P."/>
            <person name="Grigoriev I."/>
        </authorList>
    </citation>
    <scope>NUCLEOTIDE SEQUENCE</scope>
    <source>
        <strain evidence="1">CBS 116005</strain>
    </source>
</reference>
<proteinExistence type="predicted"/>
<dbReference type="EMBL" id="ML995829">
    <property type="protein sequence ID" value="KAF2769949.1"/>
    <property type="molecule type" value="Genomic_DNA"/>
</dbReference>
<accession>A0A6G1LBK4</accession>
<evidence type="ECO:0000313" key="2">
    <source>
        <dbReference type="Proteomes" id="UP000799436"/>
    </source>
</evidence>
<sequence>MWTSVRPLFPGCWVIARAPTIFNPLNLYLWSLQWIGTLQWYTRYLLWCCNLFRTAILSSRTSRFCSPAGGSS</sequence>
<name>A0A6G1LBK4_9PEZI</name>
<dbReference type="AlphaFoldDB" id="A0A6G1LBK4"/>
<gene>
    <name evidence="1" type="ORF">EJ03DRAFT_82374</name>
</gene>
<keyword evidence="2" id="KW-1185">Reference proteome</keyword>
<organism evidence="1 2">
    <name type="scientific">Teratosphaeria nubilosa</name>
    <dbReference type="NCBI Taxonomy" id="161662"/>
    <lineage>
        <taxon>Eukaryota</taxon>
        <taxon>Fungi</taxon>
        <taxon>Dikarya</taxon>
        <taxon>Ascomycota</taxon>
        <taxon>Pezizomycotina</taxon>
        <taxon>Dothideomycetes</taxon>
        <taxon>Dothideomycetidae</taxon>
        <taxon>Mycosphaerellales</taxon>
        <taxon>Teratosphaeriaceae</taxon>
        <taxon>Teratosphaeria</taxon>
    </lineage>
</organism>
<evidence type="ECO:0000313" key="1">
    <source>
        <dbReference type="EMBL" id="KAF2769949.1"/>
    </source>
</evidence>
<dbReference type="Proteomes" id="UP000799436">
    <property type="component" value="Unassembled WGS sequence"/>
</dbReference>